<dbReference type="GO" id="GO:0051287">
    <property type="term" value="F:NAD binding"/>
    <property type="evidence" value="ECO:0007669"/>
    <property type="project" value="InterPro"/>
</dbReference>
<dbReference type="GO" id="GO:0004617">
    <property type="term" value="F:phosphoglycerate dehydrogenase activity"/>
    <property type="evidence" value="ECO:0007669"/>
    <property type="project" value="UniProtKB-EC"/>
</dbReference>
<dbReference type="EMBL" id="CACVAQ010000169">
    <property type="protein sequence ID" value="CAA6810689.1"/>
    <property type="molecule type" value="Genomic_DNA"/>
</dbReference>
<evidence type="ECO:0000313" key="4">
    <source>
        <dbReference type="EMBL" id="CAA6810689.1"/>
    </source>
</evidence>
<dbReference type="AlphaFoldDB" id="A0A6S6SQE4"/>
<dbReference type="Pfam" id="PF00389">
    <property type="entry name" value="2-Hacid_dh"/>
    <property type="match status" value="1"/>
</dbReference>
<feature type="domain" description="D-isomer specific 2-hydroxyacid dehydrogenase catalytic" evidence="2">
    <location>
        <begin position="9"/>
        <end position="313"/>
    </location>
</feature>
<reference evidence="4" key="1">
    <citation type="submission" date="2020-01" db="EMBL/GenBank/DDBJ databases">
        <authorList>
            <person name="Meier V. D."/>
            <person name="Meier V D."/>
        </authorList>
    </citation>
    <scope>NUCLEOTIDE SEQUENCE</scope>
    <source>
        <strain evidence="4">HLG_WM_MAG_10</strain>
    </source>
</reference>
<evidence type="ECO:0000256" key="1">
    <source>
        <dbReference type="RuleBase" id="RU003719"/>
    </source>
</evidence>
<keyword evidence="1 4" id="KW-0560">Oxidoreductase</keyword>
<dbReference type="InterPro" id="IPR036291">
    <property type="entry name" value="NAD(P)-bd_dom_sf"/>
</dbReference>
<evidence type="ECO:0000259" key="3">
    <source>
        <dbReference type="Pfam" id="PF02826"/>
    </source>
</evidence>
<dbReference type="InterPro" id="IPR006139">
    <property type="entry name" value="D-isomer_2_OHA_DH_cat_dom"/>
</dbReference>
<evidence type="ECO:0000259" key="2">
    <source>
        <dbReference type="Pfam" id="PF00389"/>
    </source>
</evidence>
<dbReference type="EC" id="1.1.1.95" evidence="4"/>
<comment type="similarity">
    <text evidence="1">Belongs to the D-isomer specific 2-hydroxyacid dehydrogenase family.</text>
</comment>
<feature type="domain" description="D-isomer specific 2-hydroxyacid dehydrogenase NAD-binding" evidence="3">
    <location>
        <begin position="111"/>
        <end position="294"/>
    </location>
</feature>
<protein>
    <submittedName>
        <fullName evidence="4">D-3-phosphoglycerate dehydrogenase (EC)</fullName>
        <ecNumber evidence="4">1.1.1.95</ecNumber>
    </submittedName>
</protein>
<dbReference type="PANTHER" id="PTHR42938:SF9">
    <property type="entry name" value="FORMATE DEHYDROGENASE 1"/>
    <property type="match status" value="1"/>
</dbReference>
<gene>
    <name evidence="4" type="ORF">HELGO_WM14586</name>
</gene>
<dbReference type="SUPFAM" id="SSF52283">
    <property type="entry name" value="Formate/glycerate dehydrogenase catalytic domain-like"/>
    <property type="match status" value="1"/>
</dbReference>
<dbReference type="PANTHER" id="PTHR42938">
    <property type="entry name" value="FORMATE DEHYDROGENASE 1"/>
    <property type="match status" value="1"/>
</dbReference>
<sequence>MTTKEQPRVLITDGVHPLLINGLTAAGYYCDYMPSISLEDVRAIISQYQGIIINSKITVDRPFLDDATQLKFIGRLGSGLEIIDLEYAKAKQVAVHRAPDGNCDAVAEHAMGMLLSLAINLRRSDQQVRQKNWQREQNRGWELMGKTVGIVGFGYTGIALAKRLIGFGVRVLVYDKYKSNYAKEMPHVIETDMEQIQEEADVLSLHLPSTPETKGLVDGDYWKKFKKPLVLVNTSRGNIVQTKALLEALDSGQIIGACLDVLENEKPVSYTKNENLLFQDLFARENVLVTPHIAGWTVESKERLADLLLDRIMKQ</sequence>
<organism evidence="4">
    <name type="scientific">uncultured Aureispira sp</name>
    <dbReference type="NCBI Taxonomy" id="1331704"/>
    <lineage>
        <taxon>Bacteria</taxon>
        <taxon>Pseudomonadati</taxon>
        <taxon>Bacteroidota</taxon>
        <taxon>Saprospiria</taxon>
        <taxon>Saprospirales</taxon>
        <taxon>Saprospiraceae</taxon>
        <taxon>Aureispira</taxon>
        <taxon>environmental samples</taxon>
    </lineage>
</organism>
<dbReference type="Gene3D" id="3.40.50.720">
    <property type="entry name" value="NAD(P)-binding Rossmann-like Domain"/>
    <property type="match status" value="2"/>
</dbReference>
<dbReference type="InterPro" id="IPR006140">
    <property type="entry name" value="D-isomer_DH_NAD-bd"/>
</dbReference>
<dbReference type="Pfam" id="PF02826">
    <property type="entry name" value="2-Hacid_dh_C"/>
    <property type="match status" value="1"/>
</dbReference>
<proteinExistence type="inferred from homology"/>
<dbReference type="SUPFAM" id="SSF51735">
    <property type="entry name" value="NAD(P)-binding Rossmann-fold domains"/>
    <property type="match status" value="1"/>
</dbReference>
<accession>A0A6S6SQE4</accession>
<name>A0A6S6SQE4_9BACT</name>